<gene>
    <name evidence="2" type="ORF">CHRIB12_LOCUS18091</name>
</gene>
<dbReference type="Proteomes" id="UP000684084">
    <property type="component" value="Unassembled WGS sequence"/>
</dbReference>
<feature type="compositionally biased region" description="Low complexity" evidence="1">
    <location>
        <begin position="23"/>
        <end position="38"/>
    </location>
</feature>
<sequence length="369" mass="43356">MINEVTRVIRIEGREKCQDLGNSHKNNQNNNASSTQHTSDGRSQQHKQKGLVGGGEDIHPETNELTIEEGDFQKDQDNIEEVVKVLTNEESVNEFLARQRLRFVKGKLNDQETKNSMSYDVCRILYLDAELFTHEKWDKNKCKTGPISKSRIDQIWITHEPDVIPVEFSVHSSQMVTNSHHSIISTTLNISGFIKNNFRYCVPDQLQDPVLGNKQQNKRDEKYTDGEEIKRRFNEIWDNVMSAISIAMNIELPMKVVKYPGSRNIRHKLSFADKTMRHTTKLKSLIRKICKDQDFLIAHWIDYWLNRINKYNDDYRRKEYDKFIDKHEELIIPTHDLFSDIWINNVKGVVKQRIKIDKNYLQAQRLSKI</sequence>
<accession>A0A916EHC8</accession>
<proteinExistence type="predicted"/>
<comment type="caution">
    <text evidence="2">The sequence shown here is derived from an EMBL/GenBank/DDBJ whole genome shotgun (WGS) entry which is preliminary data.</text>
</comment>
<name>A0A916EHC8_9GLOM</name>
<feature type="region of interest" description="Disordered" evidence="1">
    <location>
        <begin position="19"/>
        <end position="60"/>
    </location>
</feature>
<evidence type="ECO:0000313" key="2">
    <source>
        <dbReference type="EMBL" id="CAB5382748.1"/>
    </source>
</evidence>
<protein>
    <submittedName>
        <fullName evidence="2">Uncharacterized protein</fullName>
    </submittedName>
</protein>
<evidence type="ECO:0000256" key="1">
    <source>
        <dbReference type="SAM" id="MobiDB-lite"/>
    </source>
</evidence>
<dbReference type="OrthoDB" id="127466at2759"/>
<dbReference type="AlphaFoldDB" id="A0A916EHC8"/>
<dbReference type="EMBL" id="CAGKOT010000047">
    <property type="protein sequence ID" value="CAB5382748.1"/>
    <property type="molecule type" value="Genomic_DNA"/>
</dbReference>
<evidence type="ECO:0000313" key="3">
    <source>
        <dbReference type="Proteomes" id="UP000684084"/>
    </source>
</evidence>
<organism evidence="2 3">
    <name type="scientific">Rhizophagus irregularis</name>
    <dbReference type="NCBI Taxonomy" id="588596"/>
    <lineage>
        <taxon>Eukaryota</taxon>
        <taxon>Fungi</taxon>
        <taxon>Fungi incertae sedis</taxon>
        <taxon>Mucoromycota</taxon>
        <taxon>Glomeromycotina</taxon>
        <taxon>Glomeromycetes</taxon>
        <taxon>Glomerales</taxon>
        <taxon>Glomeraceae</taxon>
        <taxon>Rhizophagus</taxon>
    </lineage>
</organism>
<reference evidence="2" key="1">
    <citation type="submission" date="2020-05" db="EMBL/GenBank/DDBJ databases">
        <authorList>
            <person name="Rincon C."/>
            <person name="Sanders R I."/>
            <person name="Robbins C."/>
            <person name="Chaturvedi A."/>
        </authorList>
    </citation>
    <scope>NUCLEOTIDE SEQUENCE</scope>
    <source>
        <strain evidence="2">CHB12</strain>
    </source>
</reference>